<dbReference type="GO" id="GO:0005634">
    <property type="term" value="C:nucleus"/>
    <property type="evidence" value="ECO:0007669"/>
    <property type="project" value="UniProtKB-ARBA"/>
</dbReference>
<dbReference type="Proteomes" id="UP001055712">
    <property type="component" value="Unassembled WGS sequence"/>
</dbReference>
<feature type="compositionally biased region" description="Acidic residues" evidence="3">
    <location>
        <begin position="287"/>
        <end position="312"/>
    </location>
</feature>
<dbReference type="PANTHER" id="PTHR23428">
    <property type="entry name" value="HISTONE H2B"/>
    <property type="match status" value="1"/>
</dbReference>
<evidence type="ECO:0000313" key="6">
    <source>
        <dbReference type="Proteomes" id="UP001055712"/>
    </source>
</evidence>
<name>A0A9D4TVJ7_CHLVU</name>
<dbReference type="PRINTS" id="PR00621">
    <property type="entry name" value="HISTONEH2B"/>
</dbReference>
<feature type="compositionally biased region" description="Acidic residues" evidence="3">
    <location>
        <begin position="243"/>
        <end position="254"/>
    </location>
</feature>
<dbReference type="InterPro" id="IPR007125">
    <property type="entry name" value="H2A/H2B/H3"/>
</dbReference>
<reference evidence="5" key="1">
    <citation type="journal article" date="2019" name="Plant J.">
        <title>Chlorella vulgaris genome assembly and annotation reveals the molecular basis for metabolic acclimation to high light conditions.</title>
        <authorList>
            <person name="Cecchin M."/>
            <person name="Marcolungo L."/>
            <person name="Rossato M."/>
            <person name="Girolomoni L."/>
            <person name="Cosentino E."/>
            <person name="Cuine S."/>
            <person name="Li-Beisson Y."/>
            <person name="Delledonne M."/>
            <person name="Ballottari M."/>
        </authorList>
    </citation>
    <scope>NUCLEOTIDE SEQUENCE</scope>
    <source>
        <strain evidence="5">211/11P</strain>
    </source>
</reference>
<keyword evidence="6" id="KW-1185">Reference proteome</keyword>
<accession>A0A9D4TVJ7</accession>
<dbReference type="SUPFAM" id="SSF47113">
    <property type="entry name" value="Histone-fold"/>
    <property type="match status" value="1"/>
</dbReference>
<dbReference type="GO" id="GO:0003677">
    <property type="term" value="F:DNA binding"/>
    <property type="evidence" value="ECO:0007669"/>
    <property type="project" value="InterPro"/>
</dbReference>
<feature type="region of interest" description="Disordered" evidence="3">
    <location>
        <begin position="73"/>
        <end position="532"/>
    </location>
</feature>
<evidence type="ECO:0000256" key="2">
    <source>
        <dbReference type="ARBA" id="ARBA00006846"/>
    </source>
</evidence>
<dbReference type="FunFam" id="1.10.20.10:FF:000043">
    <property type="entry name" value="Histone H2B"/>
    <property type="match status" value="1"/>
</dbReference>
<evidence type="ECO:0000313" key="5">
    <source>
        <dbReference type="EMBL" id="KAI3436030.1"/>
    </source>
</evidence>
<comment type="function">
    <text evidence="1">Core component of nucleosome. Nucleosomes wrap and compact DNA into chromatin, limiting DNA accessibility to the cellular machineries which require DNA as a template. Histones thereby play a central role in transcription regulation, DNA repair, DNA replication and chromosomal stability. DNA accessibility is regulated via a complex set of post-translational modifications of histones, also called histone code, and nucleosome remodeling.</text>
</comment>
<dbReference type="Pfam" id="PF00125">
    <property type="entry name" value="Histone"/>
    <property type="match status" value="1"/>
</dbReference>
<proteinExistence type="inferred from homology"/>
<feature type="compositionally biased region" description="Low complexity" evidence="3">
    <location>
        <begin position="502"/>
        <end position="523"/>
    </location>
</feature>
<comment type="similarity">
    <text evidence="2">Belongs to the histone H2B family.</text>
</comment>
<dbReference type="Gene3D" id="1.10.20.10">
    <property type="entry name" value="Histone, subunit A"/>
    <property type="match status" value="1"/>
</dbReference>
<dbReference type="EMBL" id="SIDB01000002">
    <property type="protein sequence ID" value="KAI3436030.1"/>
    <property type="molecule type" value="Genomic_DNA"/>
</dbReference>
<dbReference type="InterPro" id="IPR000558">
    <property type="entry name" value="Histone_H2B"/>
</dbReference>
<feature type="region of interest" description="Disordered" evidence="3">
    <location>
        <begin position="1"/>
        <end position="53"/>
    </location>
</feature>
<feature type="compositionally biased region" description="Acidic residues" evidence="3">
    <location>
        <begin position="87"/>
        <end position="108"/>
    </location>
</feature>
<feature type="compositionally biased region" description="Acidic residues" evidence="3">
    <location>
        <begin position="165"/>
        <end position="182"/>
    </location>
</feature>
<dbReference type="OrthoDB" id="7758076at2759"/>
<dbReference type="AlphaFoldDB" id="A0A9D4TVJ7"/>
<evidence type="ECO:0000256" key="1">
    <source>
        <dbReference type="ARBA" id="ARBA00002001"/>
    </source>
</evidence>
<feature type="compositionally biased region" description="Low complexity" evidence="3">
    <location>
        <begin position="266"/>
        <end position="276"/>
    </location>
</feature>
<protein>
    <recommendedName>
        <fullName evidence="4">Core Histone H2A/H2B/H3 domain-containing protein</fullName>
    </recommendedName>
</protein>
<evidence type="ECO:0000259" key="4">
    <source>
        <dbReference type="Pfam" id="PF00125"/>
    </source>
</evidence>
<reference evidence="5" key="2">
    <citation type="submission" date="2020-11" db="EMBL/GenBank/DDBJ databases">
        <authorList>
            <person name="Cecchin M."/>
            <person name="Marcolungo L."/>
            <person name="Rossato M."/>
            <person name="Girolomoni L."/>
            <person name="Cosentino E."/>
            <person name="Cuine S."/>
            <person name="Li-Beisson Y."/>
            <person name="Delledonne M."/>
            <person name="Ballottari M."/>
        </authorList>
    </citation>
    <scope>NUCLEOTIDE SEQUENCE</scope>
    <source>
        <strain evidence="5">211/11P</strain>
        <tissue evidence="5">Whole cell</tissue>
    </source>
</reference>
<dbReference type="CDD" id="cd22910">
    <property type="entry name" value="HFD_H2B"/>
    <property type="match status" value="1"/>
</dbReference>
<feature type="compositionally biased region" description="Acidic residues" evidence="3">
    <location>
        <begin position="382"/>
        <end position="441"/>
    </location>
</feature>
<dbReference type="SMART" id="SM00427">
    <property type="entry name" value="H2B"/>
    <property type="match status" value="1"/>
</dbReference>
<feature type="compositionally biased region" description="Basic and acidic residues" evidence="3">
    <location>
        <begin position="37"/>
        <end position="53"/>
    </location>
</feature>
<gene>
    <name evidence="5" type="ORF">D9Q98_002087</name>
</gene>
<sequence>MSQELVLGSHENQAEPAMPPMPSGAATRGRTSTKKTRLVEHTTQEQETAEGDHVEIHQVRQVQEVVKKVAVIRRGRNRRGAAPLEGTEAEGEEAEEGAEEAQPQEEAEVQALEPSRRMTRRMNAALDKAMDQELAPIGTTAGSSHKTWKRVVVEGSEPGSAGHQEEEEEHEEEEHEVQDEQEQQQQGSRPRAIAGQASESAGRVTRARGRSQPSYTAGVPAAAVPEAGLPPTEVVEQQPSEDGGADQDMPEADLEGLLGATPEDLPVPVAPGVVLGNTHGLGSLAPEEAEAAEQEGEAQEEEEEEEEEEEAVQQEAGKDAQPPAEVLFGTSPGTRKRKAPGADTAAATRTPAGLPSLSRGRRRGRLFGAEETPAASPAEQPGGEESDGEEAGEEAGEEEPVQASDDEEEQASEEEEEVQEEGMEEGEEEELAEEAGELEEAAEARAEEEPEQPSGPVQAVRSVVGTMLRSVLPGGSTQSGTRSGSAAKKAPARKASDKRAAAKAGSKAGSKAGKSSGKAVGKAAGKKKTGGAMQESYRRYVHGVLQQVHPELNISAKAMEVMQSFMVHSFEQIAEEAARLTRYSKRKTLTAREVQTAVRLALPGELGRHATSEGKKAVLKFSGGQGV</sequence>
<dbReference type="GO" id="GO:0000786">
    <property type="term" value="C:nucleosome"/>
    <property type="evidence" value="ECO:0007669"/>
    <property type="project" value="InterPro"/>
</dbReference>
<organism evidence="5 6">
    <name type="scientific">Chlorella vulgaris</name>
    <name type="common">Green alga</name>
    <dbReference type="NCBI Taxonomy" id="3077"/>
    <lineage>
        <taxon>Eukaryota</taxon>
        <taxon>Viridiplantae</taxon>
        <taxon>Chlorophyta</taxon>
        <taxon>core chlorophytes</taxon>
        <taxon>Trebouxiophyceae</taxon>
        <taxon>Chlorellales</taxon>
        <taxon>Chlorellaceae</taxon>
        <taxon>Chlorella clade</taxon>
        <taxon>Chlorella</taxon>
    </lineage>
</organism>
<evidence type="ECO:0000256" key="3">
    <source>
        <dbReference type="SAM" id="MobiDB-lite"/>
    </source>
</evidence>
<dbReference type="GO" id="GO:0046982">
    <property type="term" value="F:protein heterodimerization activity"/>
    <property type="evidence" value="ECO:0007669"/>
    <property type="project" value="InterPro"/>
</dbReference>
<feature type="domain" description="Core Histone H2A/H2B/H3" evidence="4">
    <location>
        <begin position="533"/>
        <end position="600"/>
    </location>
</feature>
<feature type="compositionally biased region" description="Low complexity" evidence="3">
    <location>
        <begin position="217"/>
        <end position="231"/>
    </location>
</feature>
<comment type="caution">
    <text evidence="5">The sequence shown here is derived from an EMBL/GenBank/DDBJ whole genome shotgun (WGS) entry which is preliminary data.</text>
</comment>
<dbReference type="InterPro" id="IPR009072">
    <property type="entry name" value="Histone-fold"/>
</dbReference>
<feature type="compositionally biased region" description="Low complexity" evidence="3">
    <location>
        <begin position="474"/>
        <end position="489"/>
    </location>
</feature>
<dbReference type="GO" id="GO:0030527">
    <property type="term" value="F:structural constituent of chromatin"/>
    <property type="evidence" value="ECO:0007669"/>
    <property type="project" value="InterPro"/>
</dbReference>